<name>A0A239KKB4_9SPHN</name>
<proteinExistence type="predicted"/>
<dbReference type="SUPFAM" id="SSF53098">
    <property type="entry name" value="Ribonuclease H-like"/>
    <property type="match status" value="1"/>
</dbReference>
<evidence type="ECO:0000313" key="2">
    <source>
        <dbReference type="EMBL" id="SNS63559.1"/>
    </source>
</evidence>
<dbReference type="EMBL" id="FZPA01000016">
    <property type="protein sequence ID" value="SNT21728.1"/>
    <property type="molecule type" value="Genomic_DNA"/>
</dbReference>
<dbReference type="PANTHER" id="PTHR10948">
    <property type="entry name" value="TRANSPOSASE"/>
    <property type="match status" value="1"/>
</dbReference>
<dbReference type="InterPro" id="IPR036397">
    <property type="entry name" value="RNaseH_sf"/>
</dbReference>
<accession>A0A239KKB4</accession>
<dbReference type="Proteomes" id="UP000198339">
    <property type="component" value="Unassembled WGS sequence"/>
</dbReference>
<dbReference type="PANTHER" id="PTHR10948:SF23">
    <property type="entry name" value="TRANSPOSASE INSI FOR INSERTION SEQUENCE ELEMENT IS30A-RELATED"/>
    <property type="match status" value="1"/>
</dbReference>
<dbReference type="PROSITE" id="PS50994">
    <property type="entry name" value="INTEGRASE"/>
    <property type="match status" value="1"/>
</dbReference>
<reference evidence="4 8" key="1">
    <citation type="submission" date="2017-06" db="EMBL/GenBank/DDBJ databases">
        <authorList>
            <person name="Kim H.J."/>
            <person name="Triplett B.A."/>
        </authorList>
    </citation>
    <scope>NUCLEOTIDE SEQUENCE [LARGE SCALE GENOMIC DNA]</scope>
    <source>
        <strain evidence="4 8">DS15</strain>
    </source>
</reference>
<dbReference type="InterPro" id="IPR001584">
    <property type="entry name" value="Integrase_cat-core"/>
</dbReference>
<dbReference type="EMBL" id="FZPA01000015">
    <property type="protein sequence ID" value="SNT18651.1"/>
    <property type="molecule type" value="Genomic_DNA"/>
</dbReference>
<dbReference type="InterPro" id="IPR051917">
    <property type="entry name" value="Transposase-Integrase"/>
</dbReference>
<dbReference type="GO" id="GO:0004803">
    <property type="term" value="F:transposase activity"/>
    <property type="evidence" value="ECO:0007669"/>
    <property type="project" value="TreeGrafter"/>
</dbReference>
<gene>
    <name evidence="2" type="ORF">SAMN06295955_1031</name>
    <name evidence="3" type="ORF">SAMN06295955_103234</name>
    <name evidence="4" type="ORF">SAMN06295955_11488</name>
    <name evidence="5" type="ORF">SAMN06295955_1151</name>
    <name evidence="6" type="ORF">SAMN06295955_11669</name>
    <name evidence="7" type="ORF">SAMN06295955_12611</name>
</gene>
<dbReference type="Gene3D" id="3.30.420.10">
    <property type="entry name" value="Ribonuclease H-like superfamily/Ribonuclease H"/>
    <property type="match status" value="1"/>
</dbReference>
<dbReference type="RefSeq" id="WP_141133923.1">
    <property type="nucleotide sequence ID" value="NZ_FZPA01000003.1"/>
</dbReference>
<keyword evidence="8" id="KW-1185">Reference proteome</keyword>
<protein>
    <submittedName>
        <fullName evidence="4">Integrase core domain-containing protein</fullName>
    </submittedName>
</protein>
<dbReference type="EMBL" id="FZPA01000026">
    <property type="protein sequence ID" value="SNT30902.1"/>
    <property type="molecule type" value="Genomic_DNA"/>
</dbReference>
<organism evidence="4 8">
    <name type="scientific">Sphingopyxis indica</name>
    <dbReference type="NCBI Taxonomy" id="436663"/>
    <lineage>
        <taxon>Bacteria</taxon>
        <taxon>Pseudomonadati</taxon>
        <taxon>Pseudomonadota</taxon>
        <taxon>Alphaproteobacteria</taxon>
        <taxon>Sphingomonadales</taxon>
        <taxon>Sphingomonadaceae</taxon>
        <taxon>Sphingopyxis</taxon>
    </lineage>
</organism>
<dbReference type="InterPro" id="IPR053392">
    <property type="entry name" value="Transposase_IS30-like"/>
</dbReference>
<feature type="domain" description="Integrase catalytic" evidence="1">
    <location>
        <begin position="1"/>
        <end position="117"/>
    </location>
</feature>
<evidence type="ECO:0000313" key="5">
    <source>
        <dbReference type="EMBL" id="SNT18651.1"/>
    </source>
</evidence>
<dbReference type="GO" id="GO:0032196">
    <property type="term" value="P:transposition"/>
    <property type="evidence" value="ECO:0007669"/>
    <property type="project" value="TreeGrafter"/>
</dbReference>
<evidence type="ECO:0000313" key="7">
    <source>
        <dbReference type="EMBL" id="SNT30902.1"/>
    </source>
</evidence>
<dbReference type="GO" id="GO:0003676">
    <property type="term" value="F:nucleic acid binding"/>
    <property type="evidence" value="ECO:0007669"/>
    <property type="project" value="InterPro"/>
</dbReference>
<dbReference type="GO" id="GO:0015074">
    <property type="term" value="P:DNA integration"/>
    <property type="evidence" value="ECO:0007669"/>
    <property type="project" value="InterPro"/>
</dbReference>
<evidence type="ECO:0000313" key="4">
    <source>
        <dbReference type="EMBL" id="SNT18138.1"/>
    </source>
</evidence>
<dbReference type="EMBL" id="FZPA01000014">
    <property type="protein sequence ID" value="SNT18138.1"/>
    <property type="molecule type" value="Genomic_DNA"/>
</dbReference>
<evidence type="ECO:0000313" key="6">
    <source>
        <dbReference type="EMBL" id="SNT21728.1"/>
    </source>
</evidence>
<dbReference type="OrthoDB" id="9803231at2"/>
<evidence type="ECO:0000313" key="8">
    <source>
        <dbReference type="Proteomes" id="UP000198339"/>
    </source>
</evidence>
<dbReference type="GO" id="GO:0005829">
    <property type="term" value="C:cytosol"/>
    <property type="evidence" value="ECO:0007669"/>
    <property type="project" value="TreeGrafter"/>
</dbReference>
<evidence type="ECO:0000259" key="1">
    <source>
        <dbReference type="PROSITE" id="PS50994"/>
    </source>
</evidence>
<feature type="non-terminal residue" evidence="4">
    <location>
        <position position="1"/>
    </location>
</feature>
<dbReference type="EMBL" id="FZPA01000003">
    <property type="protein sequence ID" value="SNS69249.1"/>
    <property type="molecule type" value="Genomic_DNA"/>
</dbReference>
<sequence>QNSLKADPVADAIVQLLQPMPASLRRSITFDNGTEFTRHHRIERQLAIQAFFCDPHAPWQKGGIENAIGRLRRYLPRKTSLDDLPPNAFDAIIAIYNNTPRKCLGFQTPAEVFIPLHFKCESTPGSSPG</sequence>
<dbReference type="InterPro" id="IPR012337">
    <property type="entry name" value="RNaseH-like_sf"/>
</dbReference>
<dbReference type="NCBIfam" id="NF033563">
    <property type="entry name" value="transpos_IS30"/>
    <property type="match status" value="1"/>
</dbReference>
<dbReference type="AlphaFoldDB" id="A0A239KKB4"/>
<evidence type="ECO:0000313" key="3">
    <source>
        <dbReference type="EMBL" id="SNS69249.1"/>
    </source>
</evidence>
<dbReference type="EMBL" id="FZPA01000003">
    <property type="protein sequence ID" value="SNS63559.1"/>
    <property type="molecule type" value="Genomic_DNA"/>
</dbReference>